<comment type="catalytic activity">
    <reaction evidence="1 7">
        <text>[protein]-peptidylproline (omega=180) = [protein]-peptidylproline (omega=0)</text>
        <dbReference type="Rhea" id="RHEA:16237"/>
        <dbReference type="Rhea" id="RHEA-COMP:10747"/>
        <dbReference type="Rhea" id="RHEA-COMP:10748"/>
        <dbReference type="ChEBI" id="CHEBI:83833"/>
        <dbReference type="ChEBI" id="CHEBI:83834"/>
        <dbReference type="EC" id="5.2.1.8"/>
    </reaction>
</comment>
<dbReference type="PANTHER" id="PTHR46512:SF9">
    <property type="entry name" value="PEPTIDYLPROLYL ISOMERASE"/>
    <property type="match status" value="1"/>
</dbReference>
<feature type="repeat" description="TPR" evidence="8">
    <location>
        <begin position="359"/>
        <end position="392"/>
    </location>
</feature>
<dbReference type="InterPro" id="IPR050754">
    <property type="entry name" value="FKBP4/5/8-like"/>
</dbReference>
<sequence length="422" mass="47838">MPQEIMEVVEQNQTIDLTADKDGGVLKTIIKQGIDLNKHPRKGDTVFIHYTGTIKSTGKKFDDSRARDQPFCCSLGRGHIIKALDLCLITMCKGEVARLECLPKYAYGHSGSPPKIPGNATLIFEIELLSFEGEDLSPDRNALITKSILKDGKGKYDCPPEHGKVRVHICGKTGKGENERIFYQKTHLEYTLGEGLEYGLPVGIDIAIRRMNRGEKAIVTLRGHFAYGLDPPPYYQIDKMAEVNFTIFLKGYEKMRANWELNDEEKLERAQNFKDLGNEFLKAGKYNVALNKYSAIIYLMEHAKSMKSEEKGGKEMAENFQQMFFFGLLNSALASLKMGDTLEAIKFCDKVLEKNATNVKALYRKAQAYQQRQDYDEAINYFKKVLEIEPENKASAQQIIECNNQKLAVAEHQRKKFKGMFG</sequence>
<dbReference type="SMART" id="SM00028">
    <property type="entry name" value="TPR"/>
    <property type="match status" value="3"/>
</dbReference>
<gene>
    <name evidence="10" type="ORF">MENT_LOCUS24460</name>
</gene>
<dbReference type="Pfam" id="PF00254">
    <property type="entry name" value="FKBP_C"/>
    <property type="match status" value="2"/>
</dbReference>
<dbReference type="Gene3D" id="3.10.50.40">
    <property type="match status" value="2"/>
</dbReference>
<dbReference type="AlphaFoldDB" id="A0A6V7VEQ7"/>
<evidence type="ECO:0000256" key="8">
    <source>
        <dbReference type="PROSITE-ProRule" id="PRU00339"/>
    </source>
</evidence>
<dbReference type="PROSITE" id="PS50293">
    <property type="entry name" value="TPR_REGION"/>
    <property type="match status" value="1"/>
</dbReference>
<dbReference type="EC" id="5.2.1.8" evidence="2 7"/>
<dbReference type="InterPro" id="IPR011990">
    <property type="entry name" value="TPR-like_helical_dom_sf"/>
</dbReference>
<dbReference type="PROSITE" id="PS50059">
    <property type="entry name" value="FKBP_PPIASE"/>
    <property type="match status" value="2"/>
</dbReference>
<comment type="caution">
    <text evidence="10">The sequence shown here is derived from an EMBL/GenBank/DDBJ whole genome shotgun (WGS) entry which is preliminary data.</text>
</comment>
<proteinExistence type="predicted"/>
<evidence type="ECO:0000256" key="5">
    <source>
        <dbReference type="ARBA" id="ARBA00023110"/>
    </source>
</evidence>
<dbReference type="InterPro" id="IPR019734">
    <property type="entry name" value="TPR_rpt"/>
</dbReference>
<dbReference type="FunFam" id="3.10.50.40:FF:000006">
    <property type="entry name" value="Peptidyl-prolyl cis-trans isomerase"/>
    <property type="match status" value="1"/>
</dbReference>
<feature type="domain" description="PPIase FKBP-type" evidence="9">
    <location>
        <begin position="43"/>
        <end position="132"/>
    </location>
</feature>
<dbReference type="InterPro" id="IPR046357">
    <property type="entry name" value="PPIase_dom_sf"/>
</dbReference>
<evidence type="ECO:0000313" key="10">
    <source>
        <dbReference type="EMBL" id="CAD2172888.1"/>
    </source>
</evidence>
<feature type="domain" description="PPIase FKBP-type" evidence="9">
    <location>
        <begin position="162"/>
        <end position="253"/>
    </location>
</feature>
<dbReference type="EMBL" id="CAJEWN010000207">
    <property type="protein sequence ID" value="CAD2172888.1"/>
    <property type="molecule type" value="Genomic_DNA"/>
</dbReference>
<keyword evidence="4 8" id="KW-0802">TPR repeat</keyword>
<reference evidence="10 11" key="1">
    <citation type="submission" date="2020-08" db="EMBL/GenBank/DDBJ databases">
        <authorList>
            <person name="Koutsovoulos G."/>
            <person name="Danchin GJ E."/>
        </authorList>
    </citation>
    <scope>NUCLEOTIDE SEQUENCE [LARGE SCALE GENOMIC DNA]</scope>
</reference>
<dbReference type="GO" id="GO:0003755">
    <property type="term" value="F:peptidyl-prolyl cis-trans isomerase activity"/>
    <property type="evidence" value="ECO:0007669"/>
    <property type="project" value="UniProtKB-KW"/>
</dbReference>
<dbReference type="Proteomes" id="UP000580250">
    <property type="component" value="Unassembled WGS sequence"/>
</dbReference>
<dbReference type="SUPFAM" id="SSF48452">
    <property type="entry name" value="TPR-like"/>
    <property type="match status" value="1"/>
</dbReference>
<evidence type="ECO:0000256" key="1">
    <source>
        <dbReference type="ARBA" id="ARBA00000971"/>
    </source>
</evidence>
<keyword evidence="5 7" id="KW-0697">Rotamase</keyword>
<name>A0A6V7VEQ7_MELEN</name>
<dbReference type="Pfam" id="PF00515">
    <property type="entry name" value="TPR_1"/>
    <property type="match status" value="1"/>
</dbReference>
<evidence type="ECO:0000313" key="11">
    <source>
        <dbReference type="Proteomes" id="UP000580250"/>
    </source>
</evidence>
<evidence type="ECO:0000256" key="3">
    <source>
        <dbReference type="ARBA" id="ARBA00022737"/>
    </source>
</evidence>
<evidence type="ECO:0000256" key="6">
    <source>
        <dbReference type="ARBA" id="ARBA00023235"/>
    </source>
</evidence>
<dbReference type="InterPro" id="IPR001179">
    <property type="entry name" value="PPIase_FKBP_dom"/>
</dbReference>
<dbReference type="PANTHER" id="PTHR46512">
    <property type="entry name" value="PEPTIDYLPROLYL ISOMERASE"/>
    <property type="match status" value="1"/>
</dbReference>
<protein>
    <recommendedName>
        <fullName evidence="2 7">peptidylprolyl isomerase</fullName>
        <ecNumber evidence="2 7">5.2.1.8</ecNumber>
    </recommendedName>
</protein>
<dbReference type="PROSITE" id="PS50005">
    <property type="entry name" value="TPR"/>
    <property type="match status" value="1"/>
</dbReference>
<dbReference type="SUPFAM" id="SSF54534">
    <property type="entry name" value="FKBP-like"/>
    <property type="match status" value="2"/>
</dbReference>
<evidence type="ECO:0000256" key="2">
    <source>
        <dbReference type="ARBA" id="ARBA00013194"/>
    </source>
</evidence>
<evidence type="ECO:0000259" key="9">
    <source>
        <dbReference type="PROSITE" id="PS50059"/>
    </source>
</evidence>
<keyword evidence="6 7" id="KW-0413">Isomerase</keyword>
<evidence type="ECO:0000256" key="7">
    <source>
        <dbReference type="PROSITE-ProRule" id="PRU00277"/>
    </source>
</evidence>
<accession>A0A6V7VEQ7</accession>
<organism evidence="10 11">
    <name type="scientific">Meloidogyne enterolobii</name>
    <name type="common">Root-knot nematode worm</name>
    <name type="synonym">Meloidogyne mayaguensis</name>
    <dbReference type="NCBI Taxonomy" id="390850"/>
    <lineage>
        <taxon>Eukaryota</taxon>
        <taxon>Metazoa</taxon>
        <taxon>Ecdysozoa</taxon>
        <taxon>Nematoda</taxon>
        <taxon>Chromadorea</taxon>
        <taxon>Rhabditida</taxon>
        <taxon>Tylenchina</taxon>
        <taxon>Tylenchomorpha</taxon>
        <taxon>Tylenchoidea</taxon>
        <taxon>Meloidogynidae</taxon>
        <taxon>Meloidogyninae</taxon>
        <taxon>Meloidogyne</taxon>
    </lineage>
</organism>
<dbReference type="OrthoDB" id="433738at2759"/>
<keyword evidence="3" id="KW-0677">Repeat</keyword>
<dbReference type="Gene3D" id="1.25.40.10">
    <property type="entry name" value="Tetratricopeptide repeat domain"/>
    <property type="match status" value="1"/>
</dbReference>
<evidence type="ECO:0000256" key="4">
    <source>
        <dbReference type="ARBA" id="ARBA00022803"/>
    </source>
</evidence>